<evidence type="ECO:0000256" key="2">
    <source>
        <dbReference type="ARBA" id="ARBA00005968"/>
    </source>
</evidence>
<feature type="compositionally biased region" description="Low complexity" evidence="9">
    <location>
        <begin position="564"/>
        <end position="578"/>
    </location>
</feature>
<feature type="region of interest" description="Disordered" evidence="9">
    <location>
        <begin position="504"/>
        <end position="686"/>
    </location>
</feature>
<protein>
    <recommendedName>
        <fullName evidence="7">protein-glutamine gamma-glutamyltransferase</fullName>
        <ecNumber evidence="7">2.3.2.13</ecNumber>
    </recommendedName>
</protein>
<keyword evidence="12" id="KW-1185">Reference proteome</keyword>
<dbReference type="InterPro" id="IPR036238">
    <property type="entry name" value="Transglutaminase_C_sf"/>
</dbReference>
<dbReference type="FunFam" id="2.60.40.10:FF:000171">
    <property type="entry name" value="protein-glutamine gamma-glutamyltransferase 6"/>
    <property type="match status" value="1"/>
</dbReference>
<dbReference type="Pfam" id="PF00927">
    <property type="entry name" value="Transglut_C"/>
    <property type="match status" value="2"/>
</dbReference>
<dbReference type="SMART" id="SM00460">
    <property type="entry name" value="TGc"/>
    <property type="match status" value="1"/>
</dbReference>
<dbReference type="EC" id="2.3.2.13" evidence="7"/>
<comment type="catalytic activity">
    <reaction evidence="8">
        <text>L-glutaminyl-[protein] + L-lysyl-[protein] = [protein]-L-lysyl-N(6)-5-L-glutamyl-[protein] + NH4(+)</text>
        <dbReference type="Rhea" id="RHEA:54816"/>
        <dbReference type="Rhea" id="RHEA-COMP:9752"/>
        <dbReference type="Rhea" id="RHEA-COMP:10207"/>
        <dbReference type="Rhea" id="RHEA-COMP:14005"/>
        <dbReference type="ChEBI" id="CHEBI:28938"/>
        <dbReference type="ChEBI" id="CHEBI:29969"/>
        <dbReference type="ChEBI" id="CHEBI:30011"/>
        <dbReference type="ChEBI" id="CHEBI:138370"/>
        <dbReference type="EC" id="2.3.2.13"/>
    </reaction>
</comment>
<accession>A0AAD1WCF6</accession>
<keyword evidence="5" id="KW-0106">Calcium</keyword>
<dbReference type="PANTHER" id="PTHR11590:SF50">
    <property type="entry name" value="PROTEIN-GLUTAMINE GAMMA-GLUTAMYLTRANSFERASE 6"/>
    <property type="match status" value="1"/>
</dbReference>
<evidence type="ECO:0000259" key="10">
    <source>
        <dbReference type="SMART" id="SM00460"/>
    </source>
</evidence>
<comment type="cofactor">
    <cofactor evidence="1">
        <name>Ca(2+)</name>
        <dbReference type="ChEBI" id="CHEBI:29108"/>
    </cofactor>
</comment>
<dbReference type="InterPro" id="IPR014756">
    <property type="entry name" value="Ig_E-set"/>
</dbReference>
<dbReference type="InterPro" id="IPR008958">
    <property type="entry name" value="Transglutaminase_C"/>
</dbReference>
<evidence type="ECO:0000256" key="5">
    <source>
        <dbReference type="ARBA" id="ARBA00022837"/>
    </source>
</evidence>
<dbReference type="FunFam" id="3.90.260.10:FF:000001">
    <property type="entry name" value="Protein-glutamine gamma-glutamyltransferase 2"/>
    <property type="match status" value="1"/>
</dbReference>
<dbReference type="InterPro" id="IPR001102">
    <property type="entry name" value="Transglutaminase_N"/>
</dbReference>
<gene>
    <name evidence="11" type="ORF">PECUL_23A023022</name>
</gene>
<feature type="compositionally biased region" description="Basic and acidic residues" evidence="9">
    <location>
        <begin position="617"/>
        <end position="630"/>
    </location>
</feature>
<dbReference type="Gene3D" id="2.60.40.10">
    <property type="entry name" value="Immunoglobulins"/>
    <property type="match status" value="3"/>
</dbReference>
<keyword evidence="4" id="KW-0479">Metal-binding</keyword>
<keyword evidence="3" id="KW-0808">Transferase</keyword>
<dbReference type="SUPFAM" id="SSF54001">
    <property type="entry name" value="Cysteine proteinases"/>
    <property type="match status" value="1"/>
</dbReference>
<sequence>MLVIDLPGSTLVSVEEEQQHRCSNMAGERALAVKVRHSTSNLADANTDMYNTSDLVLRRGQSFLLTLEFTMPIEDWQSIVFNVQTEPLTAFTCQLFNIKHVEFALSNSWTSGMWCAVLESRPGNNLQIIMSSPANAIIGRYNISVSISIMGETTTYSLGKFILLFNPWCLDDDVYMANEDERKEYVLNDHGIIFMGNEKHVSQLGWNYGQFENNILNICMDILDRNLNYYNDPVSDCSRRNSPVYVGRVVSAMINSNEDFGVLEGKWDKDFADGVDPNSWNGSVEILWSWQKDDYKPVKYGQCWVFAAVMCTVLRCLGIPTRVITNFNSAHNTDGNMNVDMHYDTEGKFLEIHDDSIWNFHVWNECWFLRRDIGYFYSGWQVLDSTPQEESQGVHRCGPTSVIAVKEGDVNLGYDTPFVFAEVNADRVTWIVHKDGSKEKAYTDSKFVGQCISTKAIGSDARVDVTHNYKFPEGSPQEREVFEKASQYMSFYKTPLEITNFSHSTVESRTRDEQPAQPTPALTARSLLNPLLTSYTGNTLPSIPERNTLPPVDERNTMPSMSARNGLPPRPGRNGLPSRSERNGLPSRPGRNAFSPERRAFSPGRNAFSPERSAFSPERRPFSPERRAFSPERSAFSPERSAFSPERNAFTPERNAFSPARRAFSPDRNAFSPESSAGHAAPTIPDPEIPDISGKFKILGPLVVGDDINLILLLKNLTPFHKPIKVNLSASCILYTGRRLADIFTDQKSLVISPSQDAHVSVQIPYSQYQECLNNGNRIQVVALCELPVGNKVLITKDLVLENPPIYIKIRVHPVVAVLKKKMKFVSLVDPTRRQIRFRNPLSVPVKDCSLLVEGSGLVDRQLTAVVPFLKPKEKIRFKVELTPYRSGTKQLIVNFRCKYFSIKGYKQLDVASS</sequence>
<dbReference type="FunFam" id="2.60.40.10:FF:000090">
    <property type="entry name" value="Protein-glutamine gamma-glutamyltransferase 2"/>
    <property type="match status" value="1"/>
</dbReference>
<dbReference type="AlphaFoldDB" id="A0AAD1WCF6"/>
<dbReference type="Pfam" id="PF01841">
    <property type="entry name" value="Transglut_core"/>
    <property type="match status" value="1"/>
</dbReference>
<dbReference type="Pfam" id="PF00868">
    <property type="entry name" value="Transglut_N"/>
    <property type="match status" value="1"/>
</dbReference>
<comment type="similarity">
    <text evidence="2">Belongs to the transglutaminase superfamily. Transglutaminase family.</text>
</comment>
<keyword evidence="6" id="KW-0012">Acyltransferase</keyword>
<evidence type="ECO:0000256" key="4">
    <source>
        <dbReference type="ARBA" id="ARBA00022723"/>
    </source>
</evidence>
<dbReference type="PROSITE" id="PS00547">
    <property type="entry name" value="TRANSGLUTAMINASES"/>
    <property type="match status" value="1"/>
</dbReference>
<evidence type="ECO:0000313" key="12">
    <source>
        <dbReference type="Proteomes" id="UP001295444"/>
    </source>
</evidence>
<dbReference type="SUPFAM" id="SSF81296">
    <property type="entry name" value="E set domains"/>
    <property type="match status" value="1"/>
</dbReference>
<evidence type="ECO:0000256" key="9">
    <source>
        <dbReference type="SAM" id="MobiDB-lite"/>
    </source>
</evidence>
<name>A0AAD1WCF6_PELCU</name>
<evidence type="ECO:0000256" key="7">
    <source>
        <dbReference type="ARBA" id="ARBA00024222"/>
    </source>
</evidence>
<dbReference type="PANTHER" id="PTHR11590">
    <property type="entry name" value="PROTEIN-GLUTAMINE GAMMA-GLUTAMYLTRANSFERASE"/>
    <property type="match status" value="1"/>
</dbReference>
<dbReference type="InterPro" id="IPR002931">
    <property type="entry name" value="Transglutaminase-like"/>
</dbReference>
<dbReference type="EMBL" id="OW240917">
    <property type="protein sequence ID" value="CAH2302348.1"/>
    <property type="molecule type" value="Genomic_DNA"/>
</dbReference>
<dbReference type="SUPFAM" id="SSF49309">
    <property type="entry name" value="Transglutaminase, two C-terminal domains"/>
    <property type="match status" value="2"/>
</dbReference>
<dbReference type="InterPro" id="IPR036985">
    <property type="entry name" value="Transglutaminase-like_sf"/>
</dbReference>
<dbReference type="InterPro" id="IPR013808">
    <property type="entry name" value="Transglutaminase_AS"/>
</dbReference>
<evidence type="ECO:0000256" key="3">
    <source>
        <dbReference type="ARBA" id="ARBA00022679"/>
    </source>
</evidence>
<proteinExistence type="inferred from homology"/>
<evidence type="ECO:0000256" key="8">
    <source>
        <dbReference type="ARBA" id="ARBA00051843"/>
    </source>
</evidence>
<evidence type="ECO:0000256" key="1">
    <source>
        <dbReference type="ARBA" id="ARBA00001913"/>
    </source>
</evidence>
<dbReference type="InterPro" id="IPR013783">
    <property type="entry name" value="Ig-like_fold"/>
</dbReference>
<evidence type="ECO:0000313" key="11">
    <source>
        <dbReference type="EMBL" id="CAH2302348.1"/>
    </source>
</evidence>
<dbReference type="Gene3D" id="3.90.260.10">
    <property type="entry name" value="Transglutaminase-like"/>
    <property type="match status" value="1"/>
</dbReference>
<dbReference type="GO" id="GO:0003810">
    <property type="term" value="F:protein-glutamine gamma-glutamyltransferase activity"/>
    <property type="evidence" value="ECO:0007669"/>
    <property type="project" value="UniProtKB-EC"/>
</dbReference>
<evidence type="ECO:0000256" key="6">
    <source>
        <dbReference type="ARBA" id="ARBA00023315"/>
    </source>
</evidence>
<feature type="compositionally biased region" description="Polar residues" evidence="9">
    <location>
        <begin position="531"/>
        <end position="541"/>
    </location>
</feature>
<organism evidence="11 12">
    <name type="scientific">Pelobates cultripes</name>
    <name type="common">Western spadefoot toad</name>
    <dbReference type="NCBI Taxonomy" id="61616"/>
    <lineage>
        <taxon>Eukaryota</taxon>
        <taxon>Metazoa</taxon>
        <taxon>Chordata</taxon>
        <taxon>Craniata</taxon>
        <taxon>Vertebrata</taxon>
        <taxon>Euteleostomi</taxon>
        <taxon>Amphibia</taxon>
        <taxon>Batrachia</taxon>
        <taxon>Anura</taxon>
        <taxon>Pelobatoidea</taxon>
        <taxon>Pelobatidae</taxon>
        <taxon>Pelobates</taxon>
    </lineage>
</organism>
<reference evidence="11" key="1">
    <citation type="submission" date="2022-03" db="EMBL/GenBank/DDBJ databases">
        <authorList>
            <person name="Alioto T."/>
            <person name="Alioto T."/>
            <person name="Gomez Garrido J."/>
        </authorList>
    </citation>
    <scope>NUCLEOTIDE SEQUENCE</scope>
</reference>
<dbReference type="InterPro" id="IPR038765">
    <property type="entry name" value="Papain-like_cys_pep_sf"/>
</dbReference>
<dbReference type="Proteomes" id="UP001295444">
    <property type="component" value="Chromosome 06"/>
</dbReference>
<dbReference type="InterPro" id="IPR050779">
    <property type="entry name" value="Transglutaminase"/>
</dbReference>
<feature type="domain" description="Transglutaminase-like" evidence="10">
    <location>
        <begin position="295"/>
        <end position="387"/>
    </location>
</feature>
<dbReference type="GO" id="GO:0046872">
    <property type="term" value="F:metal ion binding"/>
    <property type="evidence" value="ECO:0007669"/>
    <property type="project" value="UniProtKB-KW"/>
</dbReference>